<dbReference type="EMBL" id="QFPP01000380">
    <property type="protein sequence ID" value="PZQ66936.1"/>
    <property type="molecule type" value="Genomic_DNA"/>
</dbReference>
<gene>
    <name evidence="1" type="ORF">DI563_22360</name>
</gene>
<protein>
    <submittedName>
        <fullName evidence="1">Uncharacterized protein</fullName>
    </submittedName>
</protein>
<comment type="caution">
    <text evidence="1">The sequence shown here is derived from an EMBL/GenBank/DDBJ whole genome shotgun (WGS) entry which is preliminary data.</text>
</comment>
<evidence type="ECO:0000313" key="2">
    <source>
        <dbReference type="Proteomes" id="UP000249135"/>
    </source>
</evidence>
<organism evidence="1 2">
    <name type="scientific">Variovorax paradoxus</name>
    <dbReference type="NCBI Taxonomy" id="34073"/>
    <lineage>
        <taxon>Bacteria</taxon>
        <taxon>Pseudomonadati</taxon>
        <taxon>Pseudomonadota</taxon>
        <taxon>Betaproteobacteria</taxon>
        <taxon>Burkholderiales</taxon>
        <taxon>Comamonadaceae</taxon>
        <taxon>Variovorax</taxon>
    </lineage>
</organism>
<reference evidence="1 2" key="1">
    <citation type="submission" date="2017-08" db="EMBL/GenBank/DDBJ databases">
        <title>Infants hospitalized years apart are colonized by the same room-sourced microbial strains.</title>
        <authorList>
            <person name="Brooks B."/>
            <person name="Olm M.R."/>
            <person name="Firek B.A."/>
            <person name="Baker R."/>
            <person name="Thomas B.C."/>
            <person name="Morowitz M.J."/>
            <person name="Banfield J.F."/>
        </authorList>
    </citation>
    <scope>NUCLEOTIDE SEQUENCE [LARGE SCALE GENOMIC DNA]</scope>
    <source>
        <strain evidence="1">S2_005_003_R2_41</strain>
    </source>
</reference>
<name>A0A2W5PNF0_VARPD</name>
<accession>A0A2W5PNF0</accession>
<evidence type="ECO:0000313" key="1">
    <source>
        <dbReference type="EMBL" id="PZQ66936.1"/>
    </source>
</evidence>
<dbReference type="Proteomes" id="UP000249135">
    <property type="component" value="Unassembled WGS sequence"/>
</dbReference>
<sequence>MDSTPTALWVAACAHHLQRRWRTVDPAQLEALAADLAGDAHLRAMPPDDAAAQWLEPVALPAHTERRNET</sequence>
<dbReference type="AlphaFoldDB" id="A0A2W5PNF0"/>
<proteinExistence type="predicted"/>